<evidence type="ECO:0000313" key="3">
    <source>
        <dbReference type="Proteomes" id="UP000024635"/>
    </source>
</evidence>
<evidence type="ECO:0000256" key="1">
    <source>
        <dbReference type="SAM" id="MobiDB-lite"/>
    </source>
</evidence>
<sequence>MSHYVVIVSEEELQQILEYFTTQIKVVEKAIGSARKKRASPISASLPNIESAYFLDRIGALKKSLANRNETKTSESTDAAPKSKHESHLAPVLHFNDSIQDCKRLTQPELVAELKQRGTYNPELMAWDALGVIRFLDRTIHDHYQRQPPRNRQREEAFSRNVEALASLLKELNVTCDLRSPAVLQKLQNATL</sequence>
<protein>
    <submittedName>
        <fullName evidence="2">Uncharacterized protein</fullName>
    </submittedName>
</protein>
<evidence type="ECO:0000313" key="2">
    <source>
        <dbReference type="EMBL" id="EYC16566.1"/>
    </source>
</evidence>
<dbReference type="OrthoDB" id="5914460at2759"/>
<keyword evidence="3" id="KW-1185">Reference proteome</keyword>
<dbReference type="AlphaFoldDB" id="A0A016UNT4"/>
<accession>A0A016UNT4</accession>
<comment type="caution">
    <text evidence="2">The sequence shown here is derived from an EMBL/GenBank/DDBJ whole genome shotgun (WGS) entry which is preliminary data.</text>
</comment>
<gene>
    <name evidence="2" type="primary">Acey_s0033.g2724</name>
    <name evidence="2" type="synonym">Acey-F39D8.3</name>
    <name evidence="2" type="ORF">Y032_0033g2724</name>
</gene>
<feature type="region of interest" description="Disordered" evidence="1">
    <location>
        <begin position="66"/>
        <end position="85"/>
    </location>
</feature>
<proteinExistence type="predicted"/>
<reference evidence="3" key="1">
    <citation type="journal article" date="2015" name="Nat. Genet.">
        <title>The genome and transcriptome of the zoonotic hookworm Ancylostoma ceylanicum identify infection-specific gene families.</title>
        <authorList>
            <person name="Schwarz E.M."/>
            <person name="Hu Y."/>
            <person name="Antoshechkin I."/>
            <person name="Miller M.M."/>
            <person name="Sternberg P.W."/>
            <person name="Aroian R.V."/>
        </authorList>
    </citation>
    <scope>NUCLEOTIDE SEQUENCE</scope>
    <source>
        <strain evidence="3">HY135</strain>
    </source>
</reference>
<dbReference type="EMBL" id="JARK01001369">
    <property type="protein sequence ID" value="EYC16566.1"/>
    <property type="molecule type" value="Genomic_DNA"/>
</dbReference>
<dbReference type="Proteomes" id="UP000024635">
    <property type="component" value="Unassembled WGS sequence"/>
</dbReference>
<organism evidence="2 3">
    <name type="scientific">Ancylostoma ceylanicum</name>
    <dbReference type="NCBI Taxonomy" id="53326"/>
    <lineage>
        <taxon>Eukaryota</taxon>
        <taxon>Metazoa</taxon>
        <taxon>Ecdysozoa</taxon>
        <taxon>Nematoda</taxon>
        <taxon>Chromadorea</taxon>
        <taxon>Rhabditida</taxon>
        <taxon>Rhabditina</taxon>
        <taxon>Rhabditomorpha</taxon>
        <taxon>Strongyloidea</taxon>
        <taxon>Ancylostomatidae</taxon>
        <taxon>Ancylostomatinae</taxon>
        <taxon>Ancylostoma</taxon>
    </lineage>
</organism>
<name>A0A016UNT4_9BILA</name>
<feature type="compositionally biased region" description="Basic and acidic residues" evidence="1">
    <location>
        <begin position="69"/>
        <end position="85"/>
    </location>
</feature>